<keyword evidence="10 18" id="KW-0808">Transferase</keyword>
<evidence type="ECO:0000256" key="14">
    <source>
        <dbReference type="ARBA" id="ARBA00023098"/>
    </source>
</evidence>
<keyword evidence="17" id="KW-1208">Phospholipid metabolism</keyword>
<dbReference type="Proteomes" id="UP000474757">
    <property type="component" value="Unassembled WGS sequence"/>
</dbReference>
<keyword evidence="14" id="KW-0443">Lipid metabolism</keyword>
<dbReference type="Pfam" id="PF01148">
    <property type="entry name" value="CTP_transf_1"/>
    <property type="match status" value="1"/>
</dbReference>
<keyword evidence="11 18" id="KW-0812">Transmembrane</keyword>
<keyword evidence="9" id="KW-0444">Lipid biosynthesis</keyword>
<feature type="transmembrane region" description="Helical" evidence="19">
    <location>
        <begin position="101"/>
        <end position="120"/>
    </location>
</feature>
<keyword evidence="12 18" id="KW-0548">Nucleotidyltransferase</keyword>
<accession>A0A6B2K2D4</accession>
<dbReference type="UniPathway" id="UPA00557">
    <property type="reaction ID" value="UER00614"/>
</dbReference>
<dbReference type="EMBL" id="JAAGAB010000002">
    <property type="protein sequence ID" value="NDV00606.1"/>
    <property type="molecule type" value="Genomic_DNA"/>
</dbReference>
<comment type="catalytic activity">
    <reaction evidence="1 18">
        <text>a 1,2-diacyl-sn-glycero-3-phosphate + CTP + H(+) = a CDP-1,2-diacyl-sn-glycerol + diphosphate</text>
        <dbReference type="Rhea" id="RHEA:16229"/>
        <dbReference type="ChEBI" id="CHEBI:15378"/>
        <dbReference type="ChEBI" id="CHEBI:33019"/>
        <dbReference type="ChEBI" id="CHEBI:37563"/>
        <dbReference type="ChEBI" id="CHEBI:58332"/>
        <dbReference type="ChEBI" id="CHEBI:58608"/>
        <dbReference type="EC" id="2.7.7.41"/>
    </reaction>
</comment>
<evidence type="ECO:0000256" key="12">
    <source>
        <dbReference type="ARBA" id="ARBA00022695"/>
    </source>
</evidence>
<evidence type="ECO:0000256" key="2">
    <source>
        <dbReference type="ARBA" id="ARBA00004651"/>
    </source>
</evidence>
<gene>
    <name evidence="20" type="ORF">GZA08_06450</name>
</gene>
<evidence type="ECO:0000313" key="21">
    <source>
        <dbReference type="Proteomes" id="UP000474757"/>
    </source>
</evidence>
<evidence type="ECO:0000256" key="7">
    <source>
        <dbReference type="ARBA" id="ARBA00019373"/>
    </source>
</evidence>
<dbReference type="GO" id="GO:0005886">
    <property type="term" value="C:plasma membrane"/>
    <property type="evidence" value="ECO:0007669"/>
    <property type="project" value="UniProtKB-SubCell"/>
</dbReference>
<dbReference type="GO" id="GO:0004605">
    <property type="term" value="F:phosphatidate cytidylyltransferase activity"/>
    <property type="evidence" value="ECO:0007669"/>
    <property type="project" value="UniProtKB-EC"/>
</dbReference>
<evidence type="ECO:0000256" key="13">
    <source>
        <dbReference type="ARBA" id="ARBA00022989"/>
    </source>
</evidence>
<evidence type="ECO:0000256" key="8">
    <source>
        <dbReference type="ARBA" id="ARBA00022475"/>
    </source>
</evidence>
<comment type="pathway">
    <text evidence="3 18">Phospholipid metabolism; CDP-diacylglycerol biosynthesis; CDP-diacylglycerol from sn-glycerol 3-phosphate: step 3/3.</text>
</comment>
<comment type="pathway">
    <text evidence="4">Lipid metabolism.</text>
</comment>
<comment type="subcellular location">
    <subcellularLocation>
        <location evidence="2">Cell membrane</location>
        <topology evidence="2">Multi-pass membrane protein</topology>
    </subcellularLocation>
</comment>
<keyword evidence="15 19" id="KW-0472">Membrane</keyword>
<comment type="caution">
    <text evidence="20">The sequence shown here is derived from an EMBL/GenBank/DDBJ whole genome shotgun (WGS) entry which is preliminary data.</text>
</comment>
<evidence type="ECO:0000256" key="1">
    <source>
        <dbReference type="ARBA" id="ARBA00001698"/>
    </source>
</evidence>
<keyword evidence="16" id="KW-0594">Phospholipid biosynthesis</keyword>
<feature type="transmembrane region" description="Helical" evidence="19">
    <location>
        <begin position="235"/>
        <end position="253"/>
    </location>
</feature>
<dbReference type="PROSITE" id="PS01315">
    <property type="entry name" value="CDS"/>
    <property type="match status" value="1"/>
</dbReference>
<keyword evidence="13 19" id="KW-1133">Transmembrane helix</keyword>
<sequence length="258" mass="27125">MAGRTSRLEGRWGDLKVRVTSAVVLAVAAIAALVAGVEWWTAFSAIAAGLMVWELCVMSAPNRVRPRQVLPVAAAAALALPWPVFLVIGAGVGFNAERHKVAMGVYAAAILVGAAALVELRFEGVGWLLWIILVVIATDVAGYFAGRFFGGPKFWPSISPSKTWSGTVAGWVAAAVVGVIFALILEVGMGLILVSILASLAGQMGDIAESWLKRRFGLKDSSNLIPGHGGVLDRFDALTFAALTVAILSWAGWMPGPF</sequence>
<evidence type="ECO:0000256" key="11">
    <source>
        <dbReference type="ARBA" id="ARBA00022692"/>
    </source>
</evidence>
<feature type="transmembrane region" description="Helical" evidence="19">
    <location>
        <begin position="169"/>
        <end position="194"/>
    </location>
</feature>
<keyword evidence="8" id="KW-1003">Cell membrane</keyword>
<evidence type="ECO:0000256" key="19">
    <source>
        <dbReference type="SAM" id="Phobius"/>
    </source>
</evidence>
<dbReference type="GO" id="GO:0016024">
    <property type="term" value="P:CDP-diacylglycerol biosynthetic process"/>
    <property type="evidence" value="ECO:0007669"/>
    <property type="project" value="UniProtKB-UniPathway"/>
</dbReference>
<dbReference type="AlphaFoldDB" id="A0A6B2K2D4"/>
<name>A0A6B2K2D4_9RHOB</name>
<evidence type="ECO:0000313" key="20">
    <source>
        <dbReference type="EMBL" id="NDV00606.1"/>
    </source>
</evidence>
<dbReference type="InterPro" id="IPR000374">
    <property type="entry name" value="PC_trans"/>
</dbReference>
<evidence type="ECO:0000256" key="18">
    <source>
        <dbReference type="RuleBase" id="RU003938"/>
    </source>
</evidence>
<evidence type="ECO:0000256" key="17">
    <source>
        <dbReference type="ARBA" id="ARBA00023264"/>
    </source>
</evidence>
<feature type="transmembrane region" description="Helical" evidence="19">
    <location>
        <begin position="69"/>
        <end position="95"/>
    </location>
</feature>
<protein>
    <recommendedName>
        <fullName evidence="7 18">Phosphatidate cytidylyltransferase</fullName>
        <ecNumber evidence="6 18">2.7.7.41</ecNumber>
    </recommendedName>
</protein>
<evidence type="ECO:0000256" key="16">
    <source>
        <dbReference type="ARBA" id="ARBA00023209"/>
    </source>
</evidence>
<evidence type="ECO:0000256" key="9">
    <source>
        <dbReference type="ARBA" id="ARBA00022516"/>
    </source>
</evidence>
<proteinExistence type="inferred from homology"/>
<dbReference type="PANTHER" id="PTHR46382:SF1">
    <property type="entry name" value="PHOSPHATIDATE CYTIDYLYLTRANSFERASE"/>
    <property type="match status" value="1"/>
</dbReference>
<reference evidence="20 21" key="1">
    <citation type="submission" date="2020-02" db="EMBL/GenBank/DDBJ databases">
        <title>Pseudoroseicyclus tamarix, sp. nov., isolated from offshore sediment of a Tamarix chinensis forest.</title>
        <authorList>
            <person name="Gai Y."/>
        </authorList>
    </citation>
    <scope>NUCLEOTIDE SEQUENCE [LARGE SCALE GENOMIC DNA]</scope>
    <source>
        <strain evidence="20 21">CLL3-39</strain>
    </source>
</reference>
<evidence type="ECO:0000256" key="6">
    <source>
        <dbReference type="ARBA" id="ARBA00012487"/>
    </source>
</evidence>
<organism evidence="20 21">
    <name type="scientific">Pseudoroseicyclus tamaricis</name>
    <dbReference type="NCBI Taxonomy" id="2705421"/>
    <lineage>
        <taxon>Bacteria</taxon>
        <taxon>Pseudomonadati</taxon>
        <taxon>Pseudomonadota</taxon>
        <taxon>Alphaproteobacteria</taxon>
        <taxon>Rhodobacterales</taxon>
        <taxon>Paracoccaceae</taxon>
        <taxon>Pseudoroseicyclus</taxon>
    </lineage>
</organism>
<feature type="transmembrane region" description="Helical" evidence="19">
    <location>
        <begin position="15"/>
        <end position="33"/>
    </location>
</feature>
<evidence type="ECO:0000256" key="3">
    <source>
        <dbReference type="ARBA" id="ARBA00005119"/>
    </source>
</evidence>
<keyword evidence="21" id="KW-1185">Reference proteome</keyword>
<evidence type="ECO:0000256" key="15">
    <source>
        <dbReference type="ARBA" id="ARBA00023136"/>
    </source>
</evidence>
<evidence type="ECO:0000256" key="4">
    <source>
        <dbReference type="ARBA" id="ARBA00005189"/>
    </source>
</evidence>
<evidence type="ECO:0000256" key="10">
    <source>
        <dbReference type="ARBA" id="ARBA00022679"/>
    </source>
</evidence>
<evidence type="ECO:0000256" key="5">
    <source>
        <dbReference type="ARBA" id="ARBA00010185"/>
    </source>
</evidence>
<dbReference type="PANTHER" id="PTHR46382">
    <property type="entry name" value="PHOSPHATIDATE CYTIDYLYLTRANSFERASE"/>
    <property type="match status" value="1"/>
</dbReference>
<comment type="similarity">
    <text evidence="5 18">Belongs to the CDS family.</text>
</comment>
<feature type="transmembrane region" description="Helical" evidence="19">
    <location>
        <begin position="127"/>
        <end position="149"/>
    </location>
</feature>
<dbReference type="EC" id="2.7.7.41" evidence="6 18"/>